<reference evidence="2" key="1">
    <citation type="journal article" date="2002" name="Science">
        <title>The draft genome of Ciona intestinalis: insights into chordate and vertebrate origins.</title>
        <authorList>
            <person name="Dehal P."/>
            <person name="Satou Y."/>
            <person name="Campbell R.K."/>
            <person name="Chapman J."/>
            <person name="Degnan B."/>
            <person name="De Tomaso A."/>
            <person name="Davidson B."/>
            <person name="Di Gregorio A."/>
            <person name="Gelpke M."/>
            <person name="Goodstein D.M."/>
            <person name="Harafuji N."/>
            <person name="Hastings K.E."/>
            <person name="Ho I."/>
            <person name="Hotta K."/>
            <person name="Huang W."/>
            <person name="Kawashima T."/>
            <person name="Lemaire P."/>
            <person name="Martinez D."/>
            <person name="Meinertzhagen I.A."/>
            <person name="Necula S."/>
            <person name="Nonaka M."/>
            <person name="Putnam N."/>
            <person name="Rash S."/>
            <person name="Saiga H."/>
            <person name="Satake M."/>
            <person name="Terry A."/>
            <person name="Yamada L."/>
            <person name="Wang H.G."/>
            <person name="Awazu S."/>
            <person name="Azumi K."/>
            <person name="Boore J."/>
            <person name="Branno M."/>
            <person name="Chin-Bow S."/>
            <person name="DeSantis R."/>
            <person name="Doyle S."/>
            <person name="Francino P."/>
            <person name="Keys D.N."/>
            <person name="Haga S."/>
            <person name="Hayashi H."/>
            <person name="Hino K."/>
            <person name="Imai K.S."/>
            <person name="Inaba K."/>
            <person name="Kano S."/>
            <person name="Kobayashi K."/>
            <person name="Kobayashi M."/>
            <person name="Lee B.I."/>
            <person name="Makabe K.W."/>
            <person name="Manohar C."/>
            <person name="Matassi G."/>
            <person name="Medina M."/>
            <person name="Mochizuki Y."/>
            <person name="Mount S."/>
            <person name="Morishita T."/>
            <person name="Miura S."/>
            <person name="Nakayama A."/>
            <person name="Nishizaka S."/>
            <person name="Nomoto H."/>
            <person name="Ohta F."/>
            <person name="Oishi K."/>
            <person name="Rigoutsos I."/>
            <person name="Sano M."/>
            <person name="Sasaki A."/>
            <person name="Sasakura Y."/>
            <person name="Shoguchi E."/>
            <person name="Shin-i T."/>
            <person name="Spagnuolo A."/>
            <person name="Stainier D."/>
            <person name="Suzuki M.M."/>
            <person name="Tassy O."/>
            <person name="Takatori N."/>
            <person name="Tokuoka M."/>
            <person name="Yagi K."/>
            <person name="Yoshizaki F."/>
            <person name="Wada S."/>
            <person name="Zhang C."/>
            <person name="Hyatt P.D."/>
            <person name="Larimer F."/>
            <person name="Detter C."/>
            <person name="Doggett N."/>
            <person name="Glavina T."/>
            <person name="Hawkins T."/>
            <person name="Richardson P."/>
            <person name="Lucas S."/>
            <person name="Kohara Y."/>
            <person name="Levine M."/>
            <person name="Satoh N."/>
            <person name="Rokhsar D.S."/>
        </authorList>
    </citation>
    <scope>NUCLEOTIDE SEQUENCE [LARGE SCALE GENOMIC DNA]</scope>
</reference>
<dbReference type="InterPro" id="IPR039062">
    <property type="entry name" value="SPAT1"/>
</dbReference>
<dbReference type="Proteomes" id="UP000008144">
    <property type="component" value="Chromosome 5"/>
</dbReference>
<dbReference type="EMBL" id="EAAA01002191">
    <property type="status" value="NOT_ANNOTATED_CDS"/>
    <property type="molecule type" value="Genomic_DNA"/>
</dbReference>
<organism evidence="1 2">
    <name type="scientific">Ciona intestinalis</name>
    <name type="common">Transparent sea squirt</name>
    <name type="synonym">Ascidia intestinalis</name>
    <dbReference type="NCBI Taxonomy" id="7719"/>
    <lineage>
        <taxon>Eukaryota</taxon>
        <taxon>Metazoa</taxon>
        <taxon>Chordata</taxon>
        <taxon>Tunicata</taxon>
        <taxon>Ascidiacea</taxon>
        <taxon>Phlebobranchia</taxon>
        <taxon>Cionidae</taxon>
        <taxon>Ciona</taxon>
    </lineage>
</organism>
<reference evidence="1" key="4">
    <citation type="submission" date="2025-09" db="UniProtKB">
        <authorList>
            <consortium name="Ensembl"/>
        </authorList>
    </citation>
    <scope>IDENTIFICATION</scope>
</reference>
<reference evidence="1" key="2">
    <citation type="journal article" date="2008" name="Genome Biol.">
        <title>Improved genome assembly and evidence-based global gene model set for the chordate Ciona intestinalis: new insight into intron and operon populations.</title>
        <authorList>
            <person name="Satou Y."/>
            <person name="Mineta K."/>
            <person name="Ogasawara M."/>
            <person name="Sasakura Y."/>
            <person name="Shoguchi E."/>
            <person name="Ueno K."/>
            <person name="Yamada L."/>
            <person name="Matsumoto J."/>
            <person name="Wasserscheid J."/>
            <person name="Dewar K."/>
            <person name="Wiley G.B."/>
            <person name="Macmil S.L."/>
            <person name="Roe B.A."/>
            <person name="Zeller R.W."/>
            <person name="Hastings K.E."/>
            <person name="Lemaire P."/>
            <person name="Lindquist E."/>
            <person name="Endo T."/>
            <person name="Hotta K."/>
            <person name="Inaba K."/>
        </authorList>
    </citation>
    <scope>NUCLEOTIDE SEQUENCE [LARGE SCALE GENOMIC DNA]</scope>
    <source>
        <strain evidence="1">wild type</strain>
    </source>
</reference>
<dbReference type="HOGENOM" id="CLU_1614512_0_0_1"/>
<accession>F6UHL0</accession>
<proteinExistence type="predicted"/>
<protein>
    <submittedName>
        <fullName evidence="1">Uncharacterized protein</fullName>
    </submittedName>
</protein>
<dbReference type="Ensembl" id="ENSCINT00000023104.2">
    <property type="protein sequence ID" value="ENSCINP00000022858.2"/>
    <property type="gene ID" value="ENSCING00000012166.2"/>
</dbReference>
<dbReference type="GeneTree" id="ENSGT00390000003298"/>
<name>F6UHL0_CIOIN</name>
<dbReference type="AlphaFoldDB" id="F6UHL0"/>
<sequence>MSYEGEQRPSSDNLVDLHVSIVPIEHWVERLNYASCKIISDTFSAGFLRVSPDTHVAKLRNEIQDQLGHANFPSEYVFLKHVGRCLALVRQNQEGKLKVKNFLPPHSIMPEIFVLPGHPSMYTYSVLPPINGVHQNLFDSQPNTETPLPLPAPLLDTKIALKGKR</sequence>
<dbReference type="InParanoid" id="F6UHL0"/>
<dbReference type="PANTHER" id="PTHR14421:SF3">
    <property type="entry name" value="SPERMATOGENESIS-ASSOCIATED PROTEIN 1"/>
    <property type="match status" value="1"/>
</dbReference>
<dbReference type="PANTHER" id="PTHR14421">
    <property type="entry name" value="SPERMATOGENESIS-ASSOCIATED PROTEIN 1"/>
    <property type="match status" value="1"/>
</dbReference>
<evidence type="ECO:0000313" key="1">
    <source>
        <dbReference type="Ensembl" id="ENSCINP00000022858.2"/>
    </source>
</evidence>
<reference evidence="1" key="3">
    <citation type="submission" date="2025-08" db="UniProtKB">
        <authorList>
            <consortium name="Ensembl"/>
        </authorList>
    </citation>
    <scope>IDENTIFICATION</scope>
</reference>
<evidence type="ECO:0000313" key="2">
    <source>
        <dbReference type="Proteomes" id="UP000008144"/>
    </source>
</evidence>
<keyword evidence="2" id="KW-1185">Reference proteome</keyword>